<reference evidence="1" key="1">
    <citation type="submission" date="2022-07" db="EMBL/GenBank/DDBJ databases">
        <title>Phylogenomic reconstructions and comparative analyses of Kickxellomycotina fungi.</title>
        <authorList>
            <person name="Reynolds N.K."/>
            <person name="Stajich J.E."/>
            <person name="Barry K."/>
            <person name="Grigoriev I.V."/>
            <person name="Crous P."/>
            <person name="Smith M.E."/>
        </authorList>
    </citation>
    <scope>NUCLEOTIDE SEQUENCE</scope>
    <source>
        <strain evidence="1">Benny 63K</strain>
    </source>
</reference>
<dbReference type="Proteomes" id="UP001150581">
    <property type="component" value="Unassembled WGS sequence"/>
</dbReference>
<keyword evidence="2" id="KW-1185">Reference proteome</keyword>
<sequence>MAVDNYNDDLDVKTYRSKSNSSDATAAKDVDYLLPFVEPSKNMLGSVKSPFFALKYLVRLKNSTNFILFGLTCIWVSSYVLSLHGGDLLFINNNLGLLGAEIIVSVLSLTAMVTILYMRKLRQTMRRNMAVLILVIFMALYLYDHGERFEQHGFYNLLIFLLIFIPLNAVIVTVYILFMTIPNFIVILFVSLIVMACGGTVVLHHYIRVFDQGMFGQLESIPGECKWQGRNYPLVDLLPAGTQNFWAGSMNCKANADHITAHFDDNGVLSASCAADMPIYVDILPDTRAWPLMDKSKWQIFNHRVLDDMVRKKYVNPLFVEEGTQAVIVRCGSESKIVTRVSPHPSHLPSYVPPADTDTRQPATNETTVSVTGKRPNVIFLFVDAMSHRQFYRRLKKTAKVLPTLHQPGKAELTELYRYHSLGVSTDNSTKAMYLGEIFPQKEKPLPIWAYFRDRGYITARVETSCEDWAKTYTGNYYPSQKYSVGERSLDYELSSPFCMPEFYPSSGNAFGNFKGPFSIIARCLYGKHVHEYGFEYVDQLRKELRSVAESKRRPYLMMLNLMEGHEGTGEVLRTLDNRLSQFLTDLRESGELEDTALFLLSDHGLHMGLNFAFLNSGQIEHKNPFFSMVLPHWLRAQVDKQGNSGLPLNEQRLTTPMETHFALKTLANWPAYDGADFARSLFTAVPAGRTCEQAGIGANFCMCRN</sequence>
<evidence type="ECO:0000313" key="2">
    <source>
        <dbReference type="Proteomes" id="UP001150581"/>
    </source>
</evidence>
<evidence type="ECO:0000313" key="1">
    <source>
        <dbReference type="EMBL" id="KAJ1893465.1"/>
    </source>
</evidence>
<proteinExistence type="predicted"/>
<organism evidence="1 2">
    <name type="scientific">Kickxella alabastrina</name>
    <dbReference type="NCBI Taxonomy" id="61397"/>
    <lineage>
        <taxon>Eukaryota</taxon>
        <taxon>Fungi</taxon>
        <taxon>Fungi incertae sedis</taxon>
        <taxon>Zoopagomycota</taxon>
        <taxon>Kickxellomycotina</taxon>
        <taxon>Kickxellomycetes</taxon>
        <taxon>Kickxellales</taxon>
        <taxon>Kickxellaceae</taxon>
        <taxon>Kickxella</taxon>
    </lineage>
</organism>
<protein>
    <submittedName>
        <fullName evidence="1">Uncharacterized protein</fullName>
    </submittedName>
</protein>
<comment type="caution">
    <text evidence="1">The sequence shown here is derived from an EMBL/GenBank/DDBJ whole genome shotgun (WGS) entry which is preliminary data.</text>
</comment>
<name>A0ACC1IEE4_9FUNG</name>
<dbReference type="EMBL" id="JANBPG010000830">
    <property type="protein sequence ID" value="KAJ1893465.1"/>
    <property type="molecule type" value="Genomic_DNA"/>
</dbReference>
<gene>
    <name evidence="1" type="ORF">LPJ66_005737</name>
</gene>
<accession>A0ACC1IEE4</accession>